<dbReference type="InterPro" id="IPR011010">
    <property type="entry name" value="DNA_brk_join_enz"/>
</dbReference>
<evidence type="ECO:0000256" key="1">
    <source>
        <dbReference type="ARBA" id="ARBA00023172"/>
    </source>
</evidence>
<keyword evidence="1" id="KW-0233">DNA recombination</keyword>
<sequence>MNKVIDMILAKTDLGKHITPHGLRHTHAIMLLESGADIKSVSKRLGHSSVEFTANVYVHFTKNLEEKLINNLQSYLTY</sequence>
<evidence type="ECO:0000313" key="3">
    <source>
        <dbReference type="EMBL" id="MFD2695132.1"/>
    </source>
</evidence>
<dbReference type="Proteomes" id="UP001597399">
    <property type="component" value="Unassembled WGS sequence"/>
</dbReference>
<gene>
    <name evidence="3" type="ORF">ACFSUE_16115</name>
</gene>
<protein>
    <submittedName>
        <fullName evidence="3">Tyrosine-type recombinase/integrase</fullName>
    </submittedName>
</protein>
<proteinExistence type="predicted"/>
<dbReference type="RefSeq" id="WP_373689414.1">
    <property type="nucleotide sequence ID" value="NZ_JAMXWM010000007.1"/>
</dbReference>
<dbReference type="InterPro" id="IPR002104">
    <property type="entry name" value="Integrase_catalytic"/>
</dbReference>
<evidence type="ECO:0000313" key="4">
    <source>
        <dbReference type="Proteomes" id="UP001597399"/>
    </source>
</evidence>
<evidence type="ECO:0000259" key="2">
    <source>
        <dbReference type="PROSITE" id="PS51898"/>
    </source>
</evidence>
<dbReference type="SUPFAM" id="SSF56349">
    <property type="entry name" value="DNA breaking-rejoining enzymes"/>
    <property type="match status" value="1"/>
</dbReference>
<dbReference type="EMBL" id="JBHUMQ010000039">
    <property type="protein sequence ID" value="MFD2695132.1"/>
    <property type="molecule type" value="Genomic_DNA"/>
</dbReference>
<name>A0ABW5S7K5_9BACL</name>
<comment type="caution">
    <text evidence="3">The sequence shown here is derived from an EMBL/GenBank/DDBJ whole genome shotgun (WGS) entry which is preliminary data.</text>
</comment>
<dbReference type="Gene3D" id="1.10.443.10">
    <property type="entry name" value="Intergrase catalytic core"/>
    <property type="match status" value="1"/>
</dbReference>
<feature type="domain" description="Tyr recombinase" evidence="2">
    <location>
        <begin position="1"/>
        <end position="70"/>
    </location>
</feature>
<keyword evidence="4" id="KW-1185">Reference proteome</keyword>
<reference evidence="4" key="1">
    <citation type="journal article" date="2019" name="Int. J. Syst. Evol. Microbiol.">
        <title>The Global Catalogue of Microorganisms (GCM) 10K type strain sequencing project: providing services to taxonomists for standard genome sequencing and annotation.</title>
        <authorList>
            <consortium name="The Broad Institute Genomics Platform"/>
            <consortium name="The Broad Institute Genome Sequencing Center for Infectious Disease"/>
            <person name="Wu L."/>
            <person name="Ma J."/>
        </authorList>
    </citation>
    <scope>NUCLEOTIDE SEQUENCE [LARGE SCALE GENOMIC DNA]</scope>
    <source>
        <strain evidence="4">TISTR 2466</strain>
    </source>
</reference>
<dbReference type="InterPro" id="IPR013762">
    <property type="entry name" value="Integrase-like_cat_sf"/>
</dbReference>
<accession>A0ABW5S7K5</accession>
<dbReference type="Pfam" id="PF00589">
    <property type="entry name" value="Phage_integrase"/>
    <property type="match status" value="1"/>
</dbReference>
<organism evidence="3 4">
    <name type="scientific">Sporolactobacillus shoreicorticis</name>
    <dbReference type="NCBI Taxonomy" id="1923877"/>
    <lineage>
        <taxon>Bacteria</taxon>
        <taxon>Bacillati</taxon>
        <taxon>Bacillota</taxon>
        <taxon>Bacilli</taxon>
        <taxon>Bacillales</taxon>
        <taxon>Sporolactobacillaceae</taxon>
        <taxon>Sporolactobacillus</taxon>
    </lineage>
</organism>
<dbReference type="PROSITE" id="PS51898">
    <property type="entry name" value="TYR_RECOMBINASE"/>
    <property type="match status" value="1"/>
</dbReference>